<dbReference type="NCBIfam" id="TIGR00223">
    <property type="entry name" value="panD"/>
    <property type="match status" value="1"/>
</dbReference>
<dbReference type="PANTHER" id="PTHR21012:SF0">
    <property type="entry name" value="ASPARTATE 1-DECARBOXYLASE"/>
    <property type="match status" value="1"/>
</dbReference>
<comment type="pathway">
    <text evidence="9">Cofactor biosynthesis; (R)-pantothenate biosynthesis; beta-alanine from L-aspartate: step 1/1.</text>
</comment>
<dbReference type="OrthoDB" id="9803983at2"/>
<dbReference type="GO" id="GO:0005829">
    <property type="term" value="C:cytosol"/>
    <property type="evidence" value="ECO:0007669"/>
    <property type="project" value="TreeGrafter"/>
</dbReference>
<evidence type="ECO:0000256" key="7">
    <source>
        <dbReference type="ARBA" id="ARBA00023270"/>
    </source>
</evidence>
<keyword evidence="5 9" id="KW-0865">Zymogen</keyword>
<dbReference type="PIRSF" id="PIRSF006246">
    <property type="entry name" value="Asp_decarbox"/>
    <property type="match status" value="1"/>
</dbReference>
<feature type="modified residue" description="Pyruvic acid (Ser)" evidence="9 12">
    <location>
        <position position="25"/>
    </location>
</feature>
<evidence type="ECO:0000256" key="4">
    <source>
        <dbReference type="ARBA" id="ARBA00022813"/>
    </source>
</evidence>
<dbReference type="InterPro" id="IPR009010">
    <property type="entry name" value="Asp_de-COase-like_dom_sf"/>
</dbReference>
<comment type="function">
    <text evidence="9">Catalyzes the pyruvoyl-dependent decarboxylation of aspartate to produce beta-alanine.</text>
</comment>
<dbReference type="HAMAP" id="MF_00446">
    <property type="entry name" value="PanD"/>
    <property type="match status" value="1"/>
</dbReference>
<evidence type="ECO:0000256" key="3">
    <source>
        <dbReference type="ARBA" id="ARBA00022793"/>
    </source>
</evidence>
<evidence type="ECO:0000256" key="11">
    <source>
        <dbReference type="PIRSR" id="PIRSR006246-2"/>
    </source>
</evidence>
<dbReference type="PANTHER" id="PTHR21012">
    <property type="entry name" value="ASPARTATE 1-DECARBOXYLASE"/>
    <property type="match status" value="1"/>
</dbReference>
<dbReference type="RefSeq" id="WP_108308593.1">
    <property type="nucleotide sequence ID" value="NZ_CP020921.1"/>
</dbReference>
<comment type="subunit">
    <text evidence="9">Heterooctamer of four alpha and four beta subunits.</text>
</comment>
<evidence type="ECO:0000256" key="2">
    <source>
        <dbReference type="ARBA" id="ARBA00022655"/>
    </source>
</evidence>
<dbReference type="Pfam" id="PF02261">
    <property type="entry name" value="Asp_decarbox"/>
    <property type="match status" value="1"/>
</dbReference>
<keyword evidence="3 9" id="KW-0210">Decarboxylase</keyword>
<feature type="active site" description="Proton donor" evidence="9 10">
    <location>
        <position position="58"/>
    </location>
</feature>
<keyword evidence="7 9" id="KW-0704">Schiff base</keyword>
<comment type="PTM">
    <text evidence="9 12">Is synthesized initially as an inactive proenzyme, which is activated by self-cleavage at a specific serine bond to produce a beta-subunit with a hydroxyl group at its C-terminus and an alpha-subunit with a pyruvoyl group at its N-terminus.</text>
</comment>
<evidence type="ECO:0000256" key="6">
    <source>
        <dbReference type="ARBA" id="ARBA00023239"/>
    </source>
</evidence>
<evidence type="ECO:0000256" key="10">
    <source>
        <dbReference type="PIRSR" id="PIRSR006246-1"/>
    </source>
</evidence>
<evidence type="ECO:0000313" key="14">
    <source>
        <dbReference type="EMBL" id="AWB09796.1"/>
    </source>
</evidence>
<dbReference type="Proteomes" id="UP000244792">
    <property type="component" value="Chromosome"/>
</dbReference>
<feature type="chain" id="PRO_5015377985" description="Aspartate 1-decarboxylase alpha chain" evidence="9 13">
    <location>
        <begin position="25"/>
        <end position="115"/>
    </location>
</feature>
<feature type="active site" description="Schiff-base intermediate with substrate; via pyruvic acid" evidence="9 10">
    <location>
        <position position="25"/>
    </location>
</feature>
<evidence type="ECO:0000256" key="1">
    <source>
        <dbReference type="ARBA" id="ARBA00022490"/>
    </source>
</evidence>
<dbReference type="UniPathway" id="UPA00028">
    <property type="reaction ID" value="UER00002"/>
</dbReference>
<keyword evidence="1 9" id="KW-0963">Cytoplasm</keyword>
<organism evidence="14 15">
    <name type="scientific">Thermodesulfobium acidiphilum</name>
    <dbReference type="NCBI Taxonomy" id="1794699"/>
    <lineage>
        <taxon>Bacteria</taxon>
        <taxon>Pseudomonadati</taxon>
        <taxon>Thermodesulfobiota</taxon>
        <taxon>Thermodesulfobiia</taxon>
        <taxon>Thermodesulfobiales</taxon>
        <taxon>Thermodesulfobiaceae</taxon>
        <taxon>Thermodesulfobium</taxon>
    </lineage>
</organism>
<comment type="catalytic activity">
    <reaction evidence="9">
        <text>L-aspartate + H(+) = beta-alanine + CO2</text>
        <dbReference type="Rhea" id="RHEA:19497"/>
        <dbReference type="ChEBI" id="CHEBI:15378"/>
        <dbReference type="ChEBI" id="CHEBI:16526"/>
        <dbReference type="ChEBI" id="CHEBI:29991"/>
        <dbReference type="ChEBI" id="CHEBI:57966"/>
        <dbReference type="EC" id="4.1.1.11"/>
    </reaction>
</comment>
<feature type="chain" id="PRO_5015377986" description="Aspartate 1-decarboxylase beta chain" evidence="9 13">
    <location>
        <begin position="1"/>
        <end position="24"/>
    </location>
</feature>
<dbReference type="EC" id="4.1.1.11" evidence="9"/>
<evidence type="ECO:0000256" key="9">
    <source>
        <dbReference type="HAMAP-Rule" id="MF_00446"/>
    </source>
</evidence>
<dbReference type="AlphaFoldDB" id="A0A2R4VZB5"/>
<dbReference type="KEGG" id="taci:TDSAC_0420"/>
<dbReference type="GO" id="GO:0015940">
    <property type="term" value="P:pantothenate biosynthetic process"/>
    <property type="evidence" value="ECO:0007669"/>
    <property type="project" value="UniProtKB-UniRule"/>
</dbReference>
<evidence type="ECO:0000256" key="13">
    <source>
        <dbReference type="PIRSR" id="PIRSR006246-5"/>
    </source>
</evidence>
<keyword evidence="2 9" id="KW-0566">Pantothenate biosynthesis</keyword>
<dbReference type="Gene3D" id="2.40.40.20">
    <property type="match status" value="1"/>
</dbReference>
<dbReference type="GO" id="GO:0006523">
    <property type="term" value="P:alanine biosynthetic process"/>
    <property type="evidence" value="ECO:0007669"/>
    <property type="project" value="InterPro"/>
</dbReference>
<name>A0A2R4VZB5_THEAF</name>
<keyword evidence="8 9" id="KW-0670">Pyruvate</keyword>
<dbReference type="EMBL" id="CP020921">
    <property type="protein sequence ID" value="AWB09796.1"/>
    <property type="molecule type" value="Genomic_DNA"/>
</dbReference>
<proteinExistence type="inferred from homology"/>
<sequence length="115" mass="12809">MYIKMLKSKIHRAKVTDTNLNYEGSIGIDKALLEESGIMPGQAVSIFNLNNGERFETYVIEAEKNSGKISLNGAAARLAEPGDLVIIVAYCWVEDKELKDFVAKIVYVDEKNKIV</sequence>
<comment type="cofactor">
    <cofactor evidence="9 10">
        <name>pyruvate</name>
        <dbReference type="ChEBI" id="CHEBI:15361"/>
    </cofactor>
    <text evidence="9 10">Binds 1 pyruvoyl group covalently per subunit.</text>
</comment>
<keyword evidence="4 9" id="KW-0068">Autocatalytic cleavage</keyword>
<protein>
    <recommendedName>
        <fullName evidence="9">Aspartate 1-decarboxylase</fullName>
        <ecNumber evidence="9">4.1.1.11</ecNumber>
    </recommendedName>
    <alternativeName>
        <fullName evidence="9">Aspartate alpha-decarboxylase</fullName>
    </alternativeName>
    <component>
        <recommendedName>
            <fullName evidence="9">Aspartate 1-decarboxylase beta chain</fullName>
        </recommendedName>
    </component>
    <component>
        <recommendedName>
            <fullName evidence="9">Aspartate 1-decarboxylase alpha chain</fullName>
        </recommendedName>
    </component>
</protein>
<dbReference type="GO" id="GO:0004068">
    <property type="term" value="F:aspartate 1-decarboxylase activity"/>
    <property type="evidence" value="ECO:0007669"/>
    <property type="project" value="UniProtKB-UniRule"/>
</dbReference>
<evidence type="ECO:0000313" key="15">
    <source>
        <dbReference type="Proteomes" id="UP000244792"/>
    </source>
</evidence>
<comment type="similarity">
    <text evidence="9">Belongs to the PanD family.</text>
</comment>
<dbReference type="CDD" id="cd06919">
    <property type="entry name" value="Asp_decarbox"/>
    <property type="match status" value="1"/>
</dbReference>
<dbReference type="SUPFAM" id="SSF50692">
    <property type="entry name" value="ADC-like"/>
    <property type="match status" value="1"/>
</dbReference>
<accession>A0A2R4VZB5</accession>
<gene>
    <name evidence="9" type="primary">panD</name>
    <name evidence="14" type="ORF">TDSAC_0420</name>
</gene>
<keyword evidence="15" id="KW-1185">Reference proteome</keyword>
<feature type="binding site" evidence="9 11">
    <location>
        <position position="57"/>
    </location>
    <ligand>
        <name>substrate</name>
    </ligand>
</feature>
<feature type="binding site" evidence="9 11">
    <location>
        <begin position="73"/>
        <end position="75"/>
    </location>
    <ligand>
        <name>substrate</name>
    </ligand>
</feature>
<evidence type="ECO:0000256" key="12">
    <source>
        <dbReference type="PIRSR" id="PIRSR006246-3"/>
    </source>
</evidence>
<dbReference type="InterPro" id="IPR003190">
    <property type="entry name" value="Asp_decarbox"/>
</dbReference>
<evidence type="ECO:0000256" key="8">
    <source>
        <dbReference type="ARBA" id="ARBA00023317"/>
    </source>
</evidence>
<reference evidence="14 15" key="1">
    <citation type="submission" date="2017-04" db="EMBL/GenBank/DDBJ databases">
        <title>Genomic insights into metabolism of Thermodesulfobium acidiphilum.</title>
        <authorList>
            <person name="Toshchakov S.V."/>
            <person name="Frolov E.N."/>
            <person name="Kublanov I.V."/>
            <person name="Samarov N.I."/>
            <person name="Novikov A."/>
            <person name="Lebedinsky A.V."/>
            <person name="Bonch-Osmolovskaya E.A."/>
            <person name="Chernyh N.A."/>
        </authorList>
    </citation>
    <scope>NUCLEOTIDE SEQUENCE [LARGE SCALE GENOMIC DNA]</scope>
    <source>
        <strain evidence="14 15">3127-1</strain>
    </source>
</reference>
<evidence type="ECO:0000256" key="5">
    <source>
        <dbReference type="ARBA" id="ARBA00023145"/>
    </source>
</evidence>
<keyword evidence="6 9" id="KW-0456">Lyase</keyword>
<comment type="subcellular location">
    <subcellularLocation>
        <location evidence="9">Cytoplasm</location>
    </subcellularLocation>
</comment>